<protein>
    <recommendedName>
        <fullName evidence="2">EamA domain-containing protein</fullName>
    </recommendedName>
</protein>
<name>A0A159YYE3_9RHOB</name>
<dbReference type="InterPro" id="IPR037185">
    <property type="entry name" value="EmrE-like"/>
</dbReference>
<keyword evidence="1" id="KW-1133">Transmembrane helix</keyword>
<feature type="transmembrane region" description="Helical" evidence="1">
    <location>
        <begin position="268"/>
        <end position="289"/>
    </location>
</feature>
<accession>A0A159YYE3</accession>
<feature type="transmembrane region" description="Helical" evidence="1">
    <location>
        <begin position="178"/>
        <end position="199"/>
    </location>
</feature>
<feature type="transmembrane region" description="Helical" evidence="1">
    <location>
        <begin position="37"/>
        <end position="55"/>
    </location>
</feature>
<feature type="domain" description="EamA" evidence="2">
    <location>
        <begin position="153"/>
        <end position="284"/>
    </location>
</feature>
<feature type="transmembrane region" description="Helical" evidence="1">
    <location>
        <begin position="153"/>
        <end position="171"/>
    </location>
</feature>
<dbReference type="SUPFAM" id="SSF103481">
    <property type="entry name" value="Multidrug resistance efflux transporter EmrE"/>
    <property type="match status" value="2"/>
</dbReference>
<organism evidence="3 4">
    <name type="scientific">Frigidibacter mobilis</name>
    <dbReference type="NCBI Taxonomy" id="1335048"/>
    <lineage>
        <taxon>Bacteria</taxon>
        <taxon>Pseudomonadati</taxon>
        <taxon>Pseudomonadota</taxon>
        <taxon>Alphaproteobacteria</taxon>
        <taxon>Rhodobacterales</taxon>
        <taxon>Paracoccaceae</taxon>
        <taxon>Frigidibacter</taxon>
    </lineage>
</organism>
<evidence type="ECO:0000259" key="2">
    <source>
        <dbReference type="Pfam" id="PF00892"/>
    </source>
</evidence>
<dbReference type="AlphaFoldDB" id="A0A159YYE3"/>
<dbReference type="KEGG" id="daa:AKL17_0159"/>
<feature type="transmembrane region" description="Helical" evidence="1">
    <location>
        <begin position="242"/>
        <end position="262"/>
    </location>
</feature>
<dbReference type="PATRIC" id="fig|1335048.3.peg.166"/>
<reference evidence="3 4" key="1">
    <citation type="submission" date="2015-09" db="EMBL/GenBank/DDBJ databases">
        <title>Complete genome sequence of Defluviimonas alba cai42t isolated from an oilfield in Xinjiang.</title>
        <authorList>
            <person name="Geng S."/>
            <person name="Pan X."/>
            <person name="Wu X."/>
        </authorList>
    </citation>
    <scope>NUCLEOTIDE SEQUENCE [LARGE SCALE GENOMIC DNA]</scope>
    <source>
        <strain evidence="4">cai42</strain>
    </source>
</reference>
<feature type="transmembrane region" description="Helical" evidence="1">
    <location>
        <begin position="91"/>
        <end position="112"/>
    </location>
</feature>
<dbReference type="PANTHER" id="PTHR22911">
    <property type="entry name" value="ACYL-MALONYL CONDENSING ENZYME-RELATED"/>
    <property type="match status" value="1"/>
</dbReference>
<keyword evidence="1" id="KW-0812">Transmembrane</keyword>
<dbReference type="RefSeq" id="WP_066808630.1">
    <property type="nucleotide sequence ID" value="NZ_CP012661.1"/>
</dbReference>
<keyword evidence="4" id="KW-1185">Reference proteome</keyword>
<feature type="transmembrane region" description="Helical" evidence="1">
    <location>
        <begin position="119"/>
        <end position="141"/>
    </location>
</feature>
<evidence type="ECO:0000256" key="1">
    <source>
        <dbReference type="SAM" id="Phobius"/>
    </source>
</evidence>
<proteinExistence type="predicted"/>
<feature type="transmembrane region" description="Helical" evidence="1">
    <location>
        <begin position="211"/>
        <end position="230"/>
    </location>
</feature>
<gene>
    <name evidence="3" type="ORF">AKL17_0159</name>
</gene>
<feature type="domain" description="EamA" evidence="2">
    <location>
        <begin position="8"/>
        <end position="136"/>
    </location>
</feature>
<sequence>MTRARATSLGFIAILLWSLLALFTVGSAPVPPLLLNALTFAVGGTLGLVWVARSGGFGQLRHVSWKVYAFGTAGLFGYHLLYFSALRMAPAAEAGLIAYLWPLLIVLFSGLLPGERLSGMHILGATVAFAGAALIVGGRLIEGGVTLTGTALAGYGLAFLCALTWATYSVLSRRLGEVPTASVAVFCIATAVLSAVAHVCTEATVWPQSGMGWLSVLALGLGPVGLAFYVWDLGVKKGDIQLLGTASYAAPLLSTLALVLAGKAQADLRLLLAAGLVAGGAALAARASAVAKKLGSVRSAL</sequence>
<dbReference type="EMBL" id="CP012661">
    <property type="protein sequence ID" value="AMY67421.1"/>
    <property type="molecule type" value="Genomic_DNA"/>
</dbReference>
<dbReference type="PANTHER" id="PTHR22911:SF76">
    <property type="entry name" value="EAMA DOMAIN-CONTAINING PROTEIN"/>
    <property type="match status" value="1"/>
</dbReference>
<keyword evidence="1" id="KW-0472">Membrane</keyword>
<dbReference type="InterPro" id="IPR000620">
    <property type="entry name" value="EamA_dom"/>
</dbReference>
<evidence type="ECO:0000313" key="4">
    <source>
        <dbReference type="Proteomes" id="UP000076128"/>
    </source>
</evidence>
<dbReference type="Pfam" id="PF00892">
    <property type="entry name" value="EamA"/>
    <property type="match status" value="2"/>
</dbReference>
<evidence type="ECO:0000313" key="3">
    <source>
        <dbReference type="EMBL" id="AMY67421.1"/>
    </source>
</evidence>
<dbReference type="OrthoDB" id="9795732at2"/>
<dbReference type="Proteomes" id="UP000076128">
    <property type="component" value="Chromosome"/>
</dbReference>
<dbReference type="GO" id="GO:0016020">
    <property type="term" value="C:membrane"/>
    <property type="evidence" value="ECO:0007669"/>
    <property type="project" value="InterPro"/>
</dbReference>
<feature type="transmembrane region" description="Helical" evidence="1">
    <location>
        <begin position="67"/>
        <end position="85"/>
    </location>
</feature>